<evidence type="ECO:0000313" key="9">
    <source>
        <dbReference type="Proteomes" id="UP000460257"/>
    </source>
</evidence>
<dbReference type="UniPathway" id="UPA00053">
    <property type="reaction ID" value="UER00088"/>
</dbReference>
<keyword evidence="7" id="KW-0460">Magnesium</keyword>
<comment type="similarity">
    <text evidence="7">Belongs to the shikimate kinase family.</text>
</comment>
<dbReference type="PRINTS" id="PR01100">
    <property type="entry name" value="SHIKIMTKNASE"/>
</dbReference>
<protein>
    <recommendedName>
        <fullName evidence="7">Shikimate kinase</fullName>
        <shortName evidence="7">SK</shortName>
        <ecNumber evidence="7">2.7.1.71</ecNumber>
    </recommendedName>
</protein>
<dbReference type="GO" id="GO:0004765">
    <property type="term" value="F:shikimate kinase activity"/>
    <property type="evidence" value="ECO:0007669"/>
    <property type="project" value="UniProtKB-UniRule"/>
</dbReference>
<dbReference type="CDD" id="cd00464">
    <property type="entry name" value="SK"/>
    <property type="match status" value="1"/>
</dbReference>
<evidence type="ECO:0000256" key="3">
    <source>
        <dbReference type="ARBA" id="ARBA00022741"/>
    </source>
</evidence>
<feature type="binding site" evidence="7">
    <location>
        <begin position="10"/>
        <end position="15"/>
    </location>
    <ligand>
        <name>ATP</name>
        <dbReference type="ChEBI" id="CHEBI:30616"/>
    </ligand>
</feature>
<organism evidence="8 9">
    <name type="scientific">Candidatus Weimeria bifida</name>
    <dbReference type="NCBI Taxonomy" id="2599074"/>
    <lineage>
        <taxon>Bacteria</taxon>
        <taxon>Bacillati</taxon>
        <taxon>Bacillota</taxon>
        <taxon>Clostridia</taxon>
        <taxon>Lachnospirales</taxon>
        <taxon>Lachnospiraceae</taxon>
        <taxon>Candidatus Weimeria</taxon>
    </lineage>
</organism>
<comment type="pathway">
    <text evidence="7">Metabolic intermediate biosynthesis; chorismate biosynthesis; chorismate from D-erythrose 4-phosphate and phosphoenolpyruvate: step 5/7.</text>
</comment>
<feature type="binding site" evidence="7">
    <location>
        <position position="32"/>
    </location>
    <ligand>
        <name>substrate</name>
    </ligand>
</feature>
<keyword evidence="6 7" id="KW-0057">Aromatic amino acid biosynthesis</keyword>
<keyword evidence="9" id="KW-1185">Reference proteome</keyword>
<dbReference type="SUPFAM" id="SSF52540">
    <property type="entry name" value="P-loop containing nucleoside triphosphate hydrolases"/>
    <property type="match status" value="1"/>
</dbReference>
<comment type="subunit">
    <text evidence="7">Monomer.</text>
</comment>
<dbReference type="HAMAP" id="MF_00109">
    <property type="entry name" value="Shikimate_kinase"/>
    <property type="match status" value="1"/>
</dbReference>
<dbReference type="PANTHER" id="PTHR21087">
    <property type="entry name" value="SHIKIMATE KINASE"/>
    <property type="match status" value="1"/>
</dbReference>
<comment type="function">
    <text evidence="7">Catalyzes the specific phosphorylation of the 3-hydroxyl group of shikimic acid using ATP as a cosubstrate.</text>
</comment>
<dbReference type="InterPro" id="IPR000623">
    <property type="entry name" value="Shikimate_kinase/TSH1"/>
</dbReference>
<reference evidence="8" key="1">
    <citation type="journal article" date="2020" name="Appl. Environ. Microbiol.">
        <title>Medium-Chain Fatty Acid Synthesis by 'Candidatus Weimeria bifida' gen. nov., sp. nov., and 'Candidatus Pseudoramibacter fermentans' sp. nov.</title>
        <authorList>
            <person name="Scarborough M.J."/>
            <person name="Myers K.S."/>
            <person name="Donohue T.J."/>
            <person name="Noguera D.R."/>
        </authorList>
    </citation>
    <scope>NUCLEOTIDE SEQUENCE</scope>
    <source>
        <strain evidence="8">LCO1.1</strain>
    </source>
</reference>
<evidence type="ECO:0000256" key="7">
    <source>
        <dbReference type="HAMAP-Rule" id="MF_00109"/>
    </source>
</evidence>
<dbReference type="InterPro" id="IPR027417">
    <property type="entry name" value="P-loop_NTPase"/>
</dbReference>
<dbReference type="PANTHER" id="PTHR21087:SF16">
    <property type="entry name" value="SHIKIMATE KINASE 1, CHLOROPLASTIC"/>
    <property type="match status" value="1"/>
</dbReference>
<feature type="binding site" evidence="7">
    <location>
        <position position="117"/>
    </location>
    <ligand>
        <name>ATP</name>
        <dbReference type="ChEBI" id="CHEBI:30616"/>
    </ligand>
</feature>
<accession>A0A6N7IZC8</accession>
<feature type="binding site" evidence="7">
    <location>
        <position position="14"/>
    </location>
    <ligand>
        <name>Mg(2+)</name>
        <dbReference type="ChEBI" id="CHEBI:18420"/>
    </ligand>
</feature>
<comment type="cofactor">
    <cofactor evidence="7">
        <name>Mg(2+)</name>
        <dbReference type="ChEBI" id="CHEBI:18420"/>
    </cofactor>
    <text evidence="7">Binds 1 Mg(2+) ion per subunit.</text>
</comment>
<evidence type="ECO:0000256" key="4">
    <source>
        <dbReference type="ARBA" id="ARBA00022777"/>
    </source>
</evidence>
<dbReference type="Pfam" id="PF01202">
    <property type="entry name" value="SKI"/>
    <property type="match status" value="1"/>
</dbReference>
<dbReference type="AlphaFoldDB" id="A0A6N7IZC8"/>
<gene>
    <name evidence="7" type="primary">aroK</name>
    <name evidence="8" type="ORF">FRC54_06735</name>
</gene>
<evidence type="ECO:0000256" key="1">
    <source>
        <dbReference type="ARBA" id="ARBA00022605"/>
    </source>
</evidence>
<keyword evidence="1 7" id="KW-0028">Amino-acid biosynthesis</keyword>
<evidence type="ECO:0000256" key="5">
    <source>
        <dbReference type="ARBA" id="ARBA00022840"/>
    </source>
</evidence>
<dbReference type="Gene3D" id="3.40.50.300">
    <property type="entry name" value="P-loop containing nucleotide triphosphate hydrolases"/>
    <property type="match status" value="1"/>
</dbReference>
<dbReference type="GO" id="GO:0005524">
    <property type="term" value="F:ATP binding"/>
    <property type="evidence" value="ECO:0007669"/>
    <property type="project" value="UniProtKB-UniRule"/>
</dbReference>
<evidence type="ECO:0000256" key="2">
    <source>
        <dbReference type="ARBA" id="ARBA00022679"/>
    </source>
</evidence>
<dbReference type="GO" id="GO:0005829">
    <property type="term" value="C:cytosol"/>
    <property type="evidence" value="ECO:0007669"/>
    <property type="project" value="TreeGrafter"/>
</dbReference>
<keyword evidence="3 7" id="KW-0547">Nucleotide-binding</keyword>
<evidence type="ECO:0000256" key="6">
    <source>
        <dbReference type="ARBA" id="ARBA00023141"/>
    </source>
</evidence>
<comment type="subcellular location">
    <subcellularLocation>
        <location evidence="7">Cytoplasm</location>
    </subcellularLocation>
</comment>
<keyword evidence="7" id="KW-0479">Metal-binding</keyword>
<comment type="caution">
    <text evidence="8">The sequence shown here is derived from an EMBL/GenBank/DDBJ whole genome shotgun (WGS) entry which is preliminary data.</text>
</comment>
<dbReference type="EC" id="2.7.1.71" evidence="7"/>
<dbReference type="GO" id="GO:0009073">
    <property type="term" value="P:aromatic amino acid family biosynthetic process"/>
    <property type="evidence" value="ECO:0007669"/>
    <property type="project" value="UniProtKB-KW"/>
</dbReference>
<feature type="binding site" evidence="7">
    <location>
        <position position="56"/>
    </location>
    <ligand>
        <name>substrate</name>
    </ligand>
</feature>
<dbReference type="Proteomes" id="UP000460257">
    <property type="component" value="Unassembled WGS sequence"/>
</dbReference>
<dbReference type="GO" id="GO:0009423">
    <property type="term" value="P:chorismate biosynthetic process"/>
    <property type="evidence" value="ECO:0007669"/>
    <property type="project" value="UniProtKB-UniRule"/>
</dbReference>
<dbReference type="GO" id="GO:0000287">
    <property type="term" value="F:magnesium ion binding"/>
    <property type="evidence" value="ECO:0007669"/>
    <property type="project" value="UniProtKB-UniRule"/>
</dbReference>
<sequence>MQIYLIGFMGTGKTSTGEALSKLTGRELFDTDDLIVSQERKSITEIFKESGEEGFREIETGVFKKLSEKQGNSIISCGGGAPLREKNVSYMKKNGTVVRLTATAETVYDRVKGDTLRPLLQAKDPLERIKTLMNQREEAYSAAADITVETDDKTPEEVATIICESLTK</sequence>
<name>A0A6N7IZC8_9FIRM</name>
<feature type="binding site" evidence="7">
    <location>
        <position position="136"/>
    </location>
    <ligand>
        <name>substrate</name>
    </ligand>
</feature>
<evidence type="ECO:0000313" key="8">
    <source>
        <dbReference type="EMBL" id="MQN01602.1"/>
    </source>
</evidence>
<keyword evidence="4 7" id="KW-0418">Kinase</keyword>
<dbReference type="EMBL" id="VOGC01000006">
    <property type="protein sequence ID" value="MQN01602.1"/>
    <property type="molecule type" value="Genomic_DNA"/>
</dbReference>
<keyword evidence="7" id="KW-0963">Cytoplasm</keyword>
<comment type="caution">
    <text evidence="7">Lacks conserved residue(s) required for the propagation of feature annotation.</text>
</comment>
<feature type="binding site" evidence="7">
    <location>
        <position position="79"/>
    </location>
    <ligand>
        <name>substrate</name>
    </ligand>
</feature>
<proteinExistence type="inferred from homology"/>
<keyword evidence="2 7" id="KW-0808">Transferase</keyword>
<comment type="catalytic activity">
    <reaction evidence="7">
        <text>shikimate + ATP = 3-phosphoshikimate + ADP + H(+)</text>
        <dbReference type="Rhea" id="RHEA:13121"/>
        <dbReference type="ChEBI" id="CHEBI:15378"/>
        <dbReference type="ChEBI" id="CHEBI:30616"/>
        <dbReference type="ChEBI" id="CHEBI:36208"/>
        <dbReference type="ChEBI" id="CHEBI:145989"/>
        <dbReference type="ChEBI" id="CHEBI:456216"/>
        <dbReference type="EC" id="2.7.1.71"/>
    </reaction>
</comment>
<dbReference type="GO" id="GO:0008652">
    <property type="term" value="P:amino acid biosynthetic process"/>
    <property type="evidence" value="ECO:0007669"/>
    <property type="project" value="UniProtKB-KW"/>
</dbReference>
<dbReference type="InterPro" id="IPR031322">
    <property type="entry name" value="Shikimate/glucono_kinase"/>
</dbReference>
<keyword evidence="5 7" id="KW-0067">ATP-binding</keyword>